<accession>A0ABQ4WND6</accession>
<dbReference type="Gene3D" id="3.30.420.10">
    <property type="entry name" value="Ribonuclease H-like superfamily/Ribonuclease H"/>
    <property type="match status" value="2"/>
</dbReference>
<keyword evidence="2" id="KW-0695">RNA-directed DNA polymerase</keyword>
<protein>
    <submittedName>
        <fullName evidence="2">Reverse transcriptase domain-containing protein</fullName>
    </submittedName>
</protein>
<dbReference type="SUPFAM" id="SSF53098">
    <property type="entry name" value="Ribonuclease H-like"/>
    <property type="match status" value="1"/>
</dbReference>
<dbReference type="Gene3D" id="3.10.10.10">
    <property type="entry name" value="HIV Type 1 Reverse Transcriptase, subunit A, domain 1"/>
    <property type="match status" value="1"/>
</dbReference>
<dbReference type="SUPFAM" id="SSF56672">
    <property type="entry name" value="DNA/RNA polymerases"/>
    <property type="match status" value="1"/>
</dbReference>
<name>A0ABQ4WND6_9ASTR</name>
<evidence type="ECO:0000259" key="1">
    <source>
        <dbReference type="PROSITE" id="PS50994"/>
    </source>
</evidence>
<reference evidence="2" key="1">
    <citation type="journal article" date="2022" name="Int. J. Mol. Sci.">
        <title>Draft Genome of Tanacetum Coccineum: Genomic Comparison of Closely Related Tanacetum-Family Plants.</title>
        <authorList>
            <person name="Yamashiro T."/>
            <person name="Shiraishi A."/>
            <person name="Nakayama K."/>
            <person name="Satake H."/>
        </authorList>
    </citation>
    <scope>NUCLEOTIDE SEQUENCE</scope>
</reference>
<dbReference type="Proteomes" id="UP001151760">
    <property type="component" value="Unassembled WGS sequence"/>
</dbReference>
<evidence type="ECO:0000313" key="2">
    <source>
        <dbReference type="EMBL" id="GJS54348.1"/>
    </source>
</evidence>
<dbReference type="InterPro" id="IPR041588">
    <property type="entry name" value="Integrase_H2C2"/>
</dbReference>
<dbReference type="Pfam" id="PF00665">
    <property type="entry name" value="rve"/>
    <property type="match status" value="1"/>
</dbReference>
<proteinExistence type="predicted"/>
<dbReference type="GO" id="GO:0003964">
    <property type="term" value="F:RNA-directed DNA polymerase activity"/>
    <property type="evidence" value="ECO:0007669"/>
    <property type="project" value="UniProtKB-KW"/>
</dbReference>
<dbReference type="Pfam" id="PF00078">
    <property type="entry name" value="RVT_1"/>
    <property type="match status" value="1"/>
</dbReference>
<dbReference type="PROSITE" id="PS50994">
    <property type="entry name" value="INTEGRASE"/>
    <property type="match status" value="1"/>
</dbReference>
<reference evidence="2" key="2">
    <citation type="submission" date="2022-01" db="EMBL/GenBank/DDBJ databases">
        <authorList>
            <person name="Yamashiro T."/>
            <person name="Shiraishi A."/>
            <person name="Satake H."/>
            <person name="Nakayama K."/>
        </authorList>
    </citation>
    <scope>NUCLEOTIDE SEQUENCE</scope>
</reference>
<dbReference type="CDD" id="cd01647">
    <property type="entry name" value="RT_LTR"/>
    <property type="match status" value="1"/>
</dbReference>
<dbReference type="InterPro" id="IPR002156">
    <property type="entry name" value="RNaseH_domain"/>
</dbReference>
<feature type="domain" description="Integrase catalytic" evidence="1">
    <location>
        <begin position="532"/>
        <end position="623"/>
    </location>
</feature>
<dbReference type="Pfam" id="PF17921">
    <property type="entry name" value="Integrase_H2C2"/>
    <property type="match status" value="1"/>
</dbReference>
<dbReference type="InterPro" id="IPR000477">
    <property type="entry name" value="RT_dom"/>
</dbReference>
<dbReference type="InterPro" id="IPR043502">
    <property type="entry name" value="DNA/RNA_pol_sf"/>
</dbReference>
<keyword evidence="2" id="KW-0808">Transferase</keyword>
<dbReference type="InterPro" id="IPR036397">
    <property type="entry name" value="RNaseH_sf"/>
</dbReference>
<dbReference type="EMBL" id="BQNB010008791">
    <property type="protein sequence ID" value="GJS54348.1"/>
    <property type="molecule type" value="Genomic_DNA"/>
</dbReference>
<dbReference type="InterPro" id="IPR050951">
    <property type="entry name" value="Retrovirus_Pol_polyprotein"/>
</dbReference>
<dbReference type="InterPro" id="IPR001584">
    <property type="entry name" value="Integrase_cat-core"/>
</dbReference>
<dbReference type="InterPro" id="IPR043128">
    <property type="entry name" value="Rev_trsase/Diguanyl_cyclase"/>
</dbReference>
<dbReference type="PANTHER" id="PTHR37984:SF5">
    <property type="entry name" value="PROTEIN NYNRIN-LIKE"/>
    <property type="match status" value="1"/>
</dbReference>
<evidence type="ECO:0000313" key="3">
    <source>
        <dbReference type="Proteomes" id="UP001151760"/>
    </source>
</evidence>
<dbReference type="CDD" id="cd09279">
    <property type="entry name" value="RNase_HI_like"/>
    <property type="match status" value="1"/>
</dbReference>
<comment type="caution">
    <text evidence="2">The sequence shown here is derived from an EMBL/GenBank/DDBJ whole genome shotgun (WGS) entry which is preliminary data.</text>
</comment>
<organism evidence="2 3">
    <name type="scientific">Tanacetum coccineum</name>
    <dbReference type="NCBI Taxonomy" id="301880"/>
    <lineage>
        <taxon>Eukaryota</taxon>
        <taxon>Viridiplantae</taxon>
        <taxon>Streptophyta</taxon>
        <taxon>Embryophyta</taxon>
        <taxon>Tracheophyta</taxon>
        <taxon>Spermatophyta</taxon>
        <taxon>Magnoliopsida</taxon>
        <taxon>eudicotyledons</taxon>
        <taxon>Gunneridae</taxon>
        <taxon>Pentapetalae</taxon>
        <taxon>asterids</taxon>
        <taxon>campanulids</taxon>
        <taxon>Asterales</taxon>
        <taxon>Asteraceae</taxon>
        <taxon>Asteroideae</taxon>
        <taxon>Anthemideae</taxon>
        <taxon>Anthemidinae</taxon>
        <taxon>Tanacetum</taxon>
    </lineage>
</organism>
<dbReference type="Pfam" id="PF13456">
    <property type="entry name" value="RVT_3"/>
    <property type="match status" value="1"/>
</dbReference>
<sequence length="771" mass="87745">MVIRSPSPYNGIIGRPRLRKIQAVPSTTHGMLKFPVKEGVVTLHSIPIMLAGFNLVTGAIKEPPLEELATAKRMNKPANITGVPRSIAEHCLNICEGCPPIRQKRRGQAPDRNKAIQEEVSKLVEAQIMREVHYHSWLSNPIMVKKHDGSWRMCVDFADLNKACPKDCYPLPEIDWKVKSLCGYPFKCFLDAYKGYHQIQMAEEDEENTAFHNSQGVFCYTKMPFGLKNAGATYQRLILRDIEETFRTLRRINMKLNPKKCTFGAEEGMFLGHIVNVKGIKACPDKEEEVIQLQSPRTLKEVQSLNGKLASLNRSRTSIRGQVLADFIDEKPKEDEGSGARLILTNLEGTEFTYALRFEFEASNNEAEYKALMARLRIAEQIGVQSLEEKVDSRLVANQIDGSYVAKEQSMVQYLEKARTLISSFKKFSIEEVPKGENKKDYALSKIASTSFDHLTKQVLVEVPKEKSIEETEIHAVVEEEGLRSVVAKAIRSGYYWPTMHKDAQNIIRKCDDYQVHRSVPNNPQQKLTPITSPWPFHKWGIDISGPFPKAQGKVKLLIVTVDYFTKWIEAKPVATITGNQIKKFVWDNIVCRFGLPGEIIFDNEKLFRDNPFKDWCEKLNVKQRLGGDNKNWVEELPHVLWAHRTEIKSSNGHTPCEKADQAMNDEALLLNLDILEEMRENAAIQEARSKAKMEKYYNVKVRSTIFKPEDFVYRSNEASHAKEGGKLGLKWEGPYEVVEALGKGACKIRNGSGDILPRTWNVKDLKKCYL</sequence>
<dbReference type="Gene3D" id="3.30.70.270">
    <property type="match status" value="2"/>
</dbReference>
<gene>
    <name evidence="2" type="ORF">Tco_0627710</name>
</gene>
<keyword evidence="2" id="KW-0548">Nucleotidyltransferase</keyword>
<dbReference type="InterPro" id="IPR012337">
    <property type="entry name" value="RNaseH-like_sf"/>
</dbReference>
<keyword evidence="3" id="KW-1185">Reference proteome</keyword>
<dbReference type="PANTHER" id="PTHR37984">
    <property type="entry name" value="PROTEIN CBG26694"/>
    <property type="match status" value="1"/>
</dbReference>